<dbReference type="GO" id="GO:0016757">
    <property type="term" value="F:glycosyltransferase activity"/>
    <property type="evidence" value="ECO:0007669"/>
    <property type="project" value="UniProtKB-KW"/>
</dbReference>
<organism evidence="5 6">
    <name type="scientific">Soonwooa buanensis</name>
    <dbReference type="NCBI Taxonomy" id="619805"/>
    <lineage>
        <taxon>Bacteria</taxon>
        <taxon>Pseudomonadati</taxon>
        <taxon>Bacteroidota</taxon>
        <taxon>Flavobacteriia</taxon>
        <taxon>Flavobacteriales</taxon>
        <taxon>Weeksellaceae</taxon>
        <taxon>Chryseobacterium group</taxon>
        <taxon>Soonwooa</taxon>
    </lineage>
</organism>
<dbReference type="Pfam" id="PF13439">
    <property type="entry name" value="Glyco_transf_4"/>
    <property type="match status" value="1"/>
</dbReference>
<evidence type="ECO:0000259" key="3">
    <source>
        <dbReference type="Pfam" id="PF00534"/>
    </source>
</evidence>
<accession>A0A1T5FWG5</accession>
<dbReference type="InterPro" id="IPR028098">
    <property type="entry name" value="Glyco_trans_4-like_N"/>
</dbReference>
<feature type="domain" description="Glycosyl transferase family 1" evidence="3">
    <location>
        <begin position="181"/>
        <end position="332"/>
    </location>
</feature>
<gene>
    <name evidence="5" type="ORF">SAMN05660477_02365</name>
</gene>
<dbReference type="SUPFAM" id="SSF53756">
    <property type="entry name" value="UDP-Glycosyltransferase/glycogen phosphorylase"/>
    <property type="match status" value="1"/>
</dbReference>
<dbReference type="Pfam" id="PF00534">
    <property type="entry name" value="Glycos_transf_1"/>
    <property type="match status" value="1"/>
</dbReference>
<dbReference type="STRING" id="619805.SAMN05660477_02365"/>
<protein>
    <submittedName>
        <fullName evidence="5">Glycosyltransferase involved in cell wall bisynthesis</fullName>
    </submittedName>
</protein>
<keyword evidence="6" id="KW-1185">Reference proteome</keyword>
<evidence type="ECO:0000313" key="5">
    <source>
        <dbReference type="EMBL" id="SKC00450.1"/>
    </source>
</evidence>
<evidence type="ECO:0000256" key="2">
    <source>
        <dbReference type="ARBA" id="ARBA00022679"/>
    </source>
</evidence>
<evidence type="ECO:0000313" key="6">
    <source>
        <dbReference type="Proteomes" id="UP000191112"/>
    </source>
</evidence>
<dbReference type="RefSeq" id="WP_079667568.1">
    <property type="nucleotide sequence ID" value="NZ_FUYZ01000008.1"/>
</dbReference>
<dbReference type="Proteomes" id="UP000191112">
    <property type="component" value="Unassembled WGS sequence"/>
</dbReference>
<feature type="domain" description="Glycosyltransferase subfamily 4-like N-terminal" evidence="4">
    <location>
        <begin position="17"/>
        <end position="169"/>
    </location>
</feature>
<dbReference type="EMBL" id="FUYZ01000008">
    <property type="protein sequence ID" value="SKC00450.1"/>
    <property type="molecule type" value="Genomic_DNA"/>
</dbReference>
<evidence type="ECO:0000259" key="4">
    <source>
        <dbReference type="Pfam" id="PF13439"/>
    </source>
</evidence>
<proteinExistence type="predicted"/>
<sequence>MRIIISVFSNLYTDQRVEKTCQTLIDHGYDVELIGNDWGGAPDMQRSYPVMRIPLKSKTLKLAYPEFMFKLYKELKKRTDKNSVLYSNDLETILPNFKLSRKLNIPLIFDSHEMFSEMPSVQGKASQKFWKWIEKNYFHKLENMITASDSYADWFVKEYRIKRPTVVRNLPRKQDVQQVDSELKKMILYQGWLNYSRGIDKAIMAMQYVDNAVLKIAGGGPMEAEFRAIAEEYKVLDKVEFLGKLYPADLRKITPTADVGLSIEENKGLSYYYSLPNKISDYVQAKVPVVVSDFPELKRIATGFGVGETITSHDPKHLAEKINIVLNNGKVFYKDNLDKAAEELCWENEELKIIDVVKNAIEKHKKDLN</sequence>
<dbReference type="AlphaFoldDB" id="A0A1T5FWG5"/>
<keyword evidence="2 5" id="KW-0808">Transferase</keyword>
<dbReference type="InterPro" id="IPR001296">
    <property type="entry name" value="Glyco_trans_1"/>
</dbReference>
<dbReference type="PANTHER" id="PTHR12526">
    <property type="entry name" value="GLYCOSYLTRANSFERASE"/>
    <property type="match status" value="1"/>
</dbReference>
<dbReference type="OrthoDB" id="9813214at2"/>
<reference evidence="5 6" key="1">
    <citation type="submission" date="2017-02" db="EMBL/GenBank/DDBJ databases">
        <authorList>
            <person name="Peterson S.W."/>
        </authorList>
    </citation>
    <scope>NUCLEOTIDE SEQUENCE [LARGE SCALE GENOMIC DNA]</scope>
    <source>
        <strain evidence="5 6">DSM 22323</strain>
    </source>
</reference>
<dbReference type="Gene3D" id="3.40.50.2000">
    <property type="entry name" value="Glycogen Phosphorylase B"/>
    <property type="match status" value="2"/>
</dbReference>
<keyword evidence="1" id="KW-0328">Glycosyltransferase</keyword>
<name>A0A1T5FWG5_9FLAO</name>
<evidence type="ECO:0000256" key="1">
    <source>
        <dbReference type="ARBA" id="ARBA00022676"/>
    </source>
</evidence>
<dbReference type="PANTHER" id="PTHR12526:SF629">
    <property type="entry name" value="TEICHURONIC ACID BIOSYNTHESIS GLYCOSYLTRANSFERASE TUAH-RELATED"/>
    <property type="match status" value="1"/>
</dbReference>